<feature type="domain" description="PKD" evidence="2">
    <location>
        <begin position="518"/>
        <end position="567"/>
    </location>
</feature>
<sequence length="657" mass="72909">MKKQYLLWLLITLPVSLFSQTPCDNGTVNGYPCNQVDFYARLSNSELTGGSSLDLNDIWGWTDPETGKEYALVGITNGTVFVDVSNPSQPEIVGRLASHTGNSSLWRDIKVFNNHAFIVADNNSGHGMQVFDLTRLRNVANAPATFDNDGHYDGVGSAHNVVINEETGFAYIVGARGAGNNCGQGGLHIVDINDPKNPVYAGCFDADGYTHDAQCVIYNGPDTDYQDKEICFNANENTITIADVTTKSNTLLISKEGYPQSAYSHQGWLTEDHKYFISNDELDESNSGINTRTLIWDVQDLDNPQLINQYFSERKAIDHNLYVKDNQIFQSNYENGLIILDAEKAGEGNLRELAFFDTYPQGQNTAFNGAWSNYPFFESGIVIVSDINNGLFILKPNINDIVLDHPKFTSCEFIQDISITLNNGFTAESYQWQVIDEGKPSDLSNSSSFSGVNTATLTVNSEEMDLSGLTYRVKVTLTDGSIAYSYTSNEAGSLPKSDFTYSISNSNKEVNFFSKSVDATSWIWDFGDGSEVSTEENPVHTYEEDGTYEVSLTAINECGEALKTEDVGFFVLSNLQKSNFEITLYPNPVQNKLYLISDEKELSSIEVIDLKGKVIHSLSTLNNGSKNTINTSNWEKGIYFIIFTNNKGEKHLRKVLK</sequence>
<feature type="chain" id="PRO_5036838625" evidence="1">
    <location>
        <begin position="20"/>
        <end position="657"/>
    </location>
</feature>
<dbReference type="InterPro" id="IPR013783">
    <property type="entry name" value="Ig-like_fold"/>
</dbReference>
<proteinExistence type="predicted"/>
<dbReference type="PANTHER" id="PTHR38787">
    <property type="entry name" value="REGULATORY P DOMAIN-CONTAINING PROTEIN"/>
    <property type="match status" value="1"/>
</dbReference>
<dbReference type="InterPro" id="IPR026444">
    <property type="entry name" value="Secre_tail"/>
</dbReference>
<evidence type="ECO:0000259" key="2">
    <source>
        <dbReference type="PROSITE" id="PS50093"/>
    </source>
</evidence>
<dbReference type="SUPFAM" id="SSF49299">
    <property type="entry name" value="PKD domain"/>
    <property type="match status" value="1"/>
</dbReference>
<dbReference type="NCBIfam" id="TIGR04183">
    <property type="entry name" value="Por_Secre_tail"/>
    <property type="match status" value="1"/>
</dbReference>
<dbReference type="SMART" id="SM00089">
    <property type="entry name" value="PKD"/>
    <property type="match status" value="1"/>
</dbReference>
<dbReference type="Gene3D" id="2.60.40.10">
    <property type="entry name" value="Immunoglobulins"/>
    <property type="match status" value="1"/>
</dbReference>
<gene>
    <name evidence="3" type="ORF">JKA74_01025</name>
</gene>
<dbReference type="InterPro" id="IPR013211">
    <property type="entry name" value="LVIVD"/>
</dbReference>
<dbReference type="CDD" id="cd00146">
    <property type="entry name" value="PKD"/>
    <property type="match status" value="1"/>
</dbReference>
<dbReference type="Pfam" id="PF18962">
    <property type="entry name" value="Por_Secre_tail"/>
    <property type="match status" value="1"/>
</dbReference>
<protein>
    <submittedName>
        <fullName evidence="3">Choice-of-anchor B family protein</fullName>
    </submittedName>
</protein>
<dbReference type="NCBIfam" id="TIGR04312">
    <property type="entry name" value="choice_anch_B"/>
    <property type="match status" value="1"/>
</dbReference>
<name>A0A934WVA8_9BACT</name>
<dbReference type="Proteomes" id="UP000611723">
    <property type="component" value="Unassembled WGS sequence"/>
</dbReference>
<keyword evidence="4" id="KW-1185">Reference proteome</keyword>
<dbReference type="InterPro" id="IPR000601">
    <property type="entry name" value="PKD_dom"/>
</dbReference>
<evidence type="ECO:0000313" key="4">
    <source>
        <dbReference type="Proteomes" id="UP000611723"/>
    </source>
</evidence>
<evidence type="ECO:0000256" key="1">
    <source>
        <dbReference type="SAM" id="SignalP"/>
    </source>
</evidence>
<reference evidence="3" key="1">
    <citation type="submission" date="2021-01" db="EMBL/GenBank/DDBJ databases">
        <title>Marivirga aurantiaca sp. nov., isolated from intertidal surface sediments.</title>
        <authorList>
            <person name="Zhang M."/>
        </authorList>
    </citation>
    <scope>NUCLEOTIDE SEQUENCE</scope>
    <source>
        <strain evidence="3">S37H4</strain>
    </source>
</reference>
<dbReference type="AlphaFoldDB" id="A0A934WVA8"/>
<dbReference type="PANTHER" id="PTHR38787:SF3">
    <property type="entry name" value="REGULATORY P DOMAIN-CONTAINING PROTEIN"/>
    <property type="match status" value="1"/>
</dbReference>
<keyword evidence="1" id="KW-0732">Signal</keyword>
<dbReference type="Pfam" id="PF08309">
    <property type="entry name" value="LVIVD"/>
    <property type="match status" value="2"/>
</dbReference>
<dbReference type="InterPro" id="IPR035986">
    <property type="entry name" value="PKD_dom_sf"/>
</dbReference>
<dbReference type="InterPro" id="IPR027589">
    <property type="entry name" value="Choice_anch_B"/>
</dbReference>
<organism evidence="3 4">
    <name type="scientific">Marivirga aurantiaca</name>
    <dbReference type="NCBI Taxonomy" id="2802615"/>
    <lineage>
        <taxon>Bacteria</taxon>
        <taxon>Pseudomonadati</taxon>
        <taxon>Bacteroidota</taxon>
        <taxon>Cytophagia</taxon>
        <taxon>Cytophagales</taxon>
        <taxon>Marivirgaceae</taxon>
        <taxon>Marivirga</taxon>
    </lineage>
</organism>
<dbReference type="GO" id="GO:0005576">
    <property type="term" value="C:extracellular region"/>
    <property type="evidence" value="ECO:0007669"/>
    <property type="project" value="TreeGrafter"/>
</dbReference>
<dbReference type="EMBL" id="JAEQBW010000001">
    <property type="protein sequence ID" value="MBK6263599.1"/>
    <property type="molecule type" value="Genomic_DNA"/>
</dbReference>
<feature type="signal peptide" evidence="1">
    <location>
        <begin position="1"/>
        <end position="19"/>
    </location>
</feature>
<dbReference type="InterPro" id="IPR022409">
    <property type="entry name" value="PKD/Chitinase_dom"/>
</dbReference>
<dbReference type="Pfam" id="PF18911">
    <property type="entry name" value="PKD_4"/>
    <property type="match status" value="1"/>
</dbReference>
<dbReference type="RefSeq" id="WP_201429289.1">
    <property type="nucleotide sequence ID" value="NZ_JAEQBW010000001.1"/>
</dbReference>
<accession>A0A934WVA8</accession>
<evidence type="ECO:0000313" key="3">
    <source>
        <dbReference type="EMBL" id="MBK6263599.1"/>
    </source>
</evidence>
<dbReference type="PROSITE" id="PS50093">
    <property type="entry name" value="PKD"/>
    <property type="match status" value="1"/>
</dbReference>
<comment type="caution">
    <text evidence="3">The sequence shown here is derived from an EMBL/GenBank/DDBJ whole genome shotgun (WGS) entry which is preliminary data.</text>
</comment>